<dbReference type="PANTHER" id="PTHR43798:SF33">
    <property type="entry name" value="HYDROLASE, PUTATIVE (AFU_ORTHOLOGUE AFUA_2G14860)-RELATED"/>
    <property type="match status" value="1"/>
</dbReference>
<dbReference type="Pfam" id="PF00561">
    <property type="entry name" value="Abhydrolase_1"/>
    <property type="match status" value="1"/>
</dbReference>
<dbReference type="InterPro" id="IPR050266">
    <property type="entry name" value="AB_hydrolase_sf"/>
</dbReference>
<dbReference type="EMBL" id="NMPM01000058">
    <property type="protein sequence ID" value="PAV25514.1"/>
    <property type="molecule type" value="Genomic_DNA"/>
</dbReference>
<dbReference type="InterPro" id="IPR000073">
    <property type="entry name" value="AB_hydrolase_1"/>
</dbReference>
<evidence type="ECO:0000313" key="3">
    <source>
        <dbReference type="Proteomes" id="UP000218332"/>
    </source>
</evidence>
<dbReference type="AlphaFoldDB" id="A0A2A2I2J2"/>
<dbReference type="InterPro" id="IPR029058">
    <property type="entry name" value="AB_hydrolase_fold"/>
</dbReference>
<dbReference type="GO" id="GO:0016787">
    <property type="term" value="F:hydrolase activity"/>
    <property type="evidence" value="ECO:0007669"/>
    <property type="project" value="UniProtKB-KW"/>
</dbReference>
<evidence type="ECO:0000259" key="1">
    <source>
        <dbReference type="Pfam" id="PF00561"/>
    </source>
</evidence>
<gene>
    <name evidence="2" type="ORF">CF392_10520</name>
</gene>
<dbReference type="RefSeq" id="WP_095611421.1">
    <property type="nucleotide sequence ID" value="NZ_NMPM01000058.1"/>
</dbReference>
<keyword evidence="2" id="KW-0378">Hydrolase</keyword>
<proteinExistence type="predicted"/>
<comment type="caution">
    <text evidence="2">The sequence shown here is derived from an EMBL/GenBank/DDBJ whole genome shotgun (WGS) entry which is preliminary data.</text>
</comment>
<protein>
    <submittedName>
        <fullName evidence="2">Alpha/beta hydrolase</fullName>
    </submittedName>
</protein>
<dbReference type="Proteomes" id="UP000218332">
    <property type="component" value="Unassembled WGS sequence"/>
</dbReference>
<keyword evidence="3" id="KW-1185">Reference proteome</keyword>
<dbReference type="GO" id="GO:0016020">
    <property type="term" value="C:membrane"/>
    <property type="evidence" value="ECO:0007669"/>
    <property type="project" value="TreeGrafter"/>
</dbReference>
<dbReference type="Gene3D" id="3.40.50.1820">
    <property type="entry name" value="alpha/beta hydrolase"/>
    <property type="match status" value="1"/>
</dbReference>
<dbReference type="PRINTS" id="PR00111">
    <property type="entry name" value="ABHYDROLASE"/>
</dbReference>
<accession>A0A2A2I2J2</accession>
<dbReference type="SUPFAM" id="SSF53474">
    <property type="entry name" value="alpha/beta-Hydrolases"/>
    <property type="match status" value="1"/>
</dbReference>
<reference evidence="2 3" key="1">
    <citation type="submission" date="2017-07" db="EMBL/GenBank/DDBJ databases">
        <title>Tamlnaduibacter salinus (Mi-7) genome sequencing.</title>
        <authorList>
            <person name="Verma A."/>
            <person name="Krishnamurthi S."/>
        </authorList>
    </citation>
    <scope>NUCLEOTIDE SEQUENCE [LARGE SCALE GENOMIC DNA]</scope>
    <source>
        <strain evidence="2 3">Mi-7</strain>
    </source>
</reference>
<sequence>MSVDTSLTHTIRDTLKQMVRWPDPWPLLRAGHRVLQRARRREDQVDGHRIVWLEQGHPSPDRPTVVLLHGLAAMKENWALWLPMLPKDWHVLAVDLPAFGESDYQPGADYGYVAQARRLLDWLASMDLGPVHLVGSSMGGGIATMMRGEAPDRVASLSVLNSAAIPAHADVDLNGTPDRDGSLMMPEDWQGVYRMFHGVGDGRPNAMSLAMMGALGTDLMRRSGQNRHVFSDLCDDPFAAVRVLDPNVSPLLVMWGDRDRVTPPGCVDHFRHHTPQAEIHVFRGVGHLPMIERPRQSADVLIRFVRRHHAG</sequence>
<organism evidence="2 3">
    <name type="scientific">Tamilnaduibacter salinus</name>
    <dbReference type="NCBI Taxonomy" id="1484056"/>
    <lineage>
        <taxon>Bacteria</taxon>
        <taxon>Pseudomonadati</taxon>
        <taxon>Pseudomonadota</taxon>
        <taxon>Gammaproteobacteria</taxon>
        <taxon>Pseudomonadales</taxon>
        <taxon>Marinobacteraceae</taxon>
        <taxon>Tamilnaduibacter</taxon>
    </lineage>
</organism>
<name>A0A2A2I2J2_9GAMM</name>
<evidence type="ECO:0000313" key="2">
    <source>
        <dbReference type="EMBL" id="PAV25514.1"/>
    </source>
</evidence>
<feature type="domain" description="AB hydrolase-1" evidence="1">
    <location>
        <begin position="63"/>
        <end position="294"/>
    </location>
</feature>
<dbReference type="PANTHER" id="PTHR43798">
    <property type="entry name" value="MONOACYLGLYCEROL LIPASE"/>
    <property type="match status" value="1"/>
</dbReference>